<keyword evidence="3 5" id="KW-0687">Ribonucleoprotein</keyword>
<dbReference type="PROSITE" id="PS00784">
    <property type="entry name" value="RIBOSOMAL_L34"/>
    <property type="match status" value="1"/>
</dbReference>
<dbReference type="Gene3D" id="1.10.287.3980">
    <property type="match status" value="1"/>
</dbReference>
<evidence type="ECO:0000256" key="5">
    <source>
        <dbReference type="HAMAP-Rule" id="MF_00391"/>
    </source>
</evidence>
<dbReference type="EMBL" id="JAPNKE010000002">
    <property type="protein sequence ID" value="MCY1011168.1"/>
    <property type="molecule type" value="Genomic_DNA"/>
</dbReference>
<comment type="similarity">
    <text evidence="1 5">Belongs to the bacterial ribosomal protein bL34 family.</text>
</comment>
<sequence length="49" mass="5688">MKRTYQPHNVSRARTHGFRARMSTRGGRQVIAARRRRGRKRLAVQLGGK</sequence>
<evidence type="ECO:0000256" key="1">
    <source>
        <dbReference type="ARBA" id="ARBA00010111"/>
    </source>
</evidence>
<reference evidence="6" key="1">
    <citation type="submission" date="2022-11" db="EMBL/GenBank/DDBJ databases">
        <title>Minimal conservation of predation-associated metabolite biosynthetic gene clusters underscores biosynthetic potential of Myxococcota including descriptions for ten novel species: Archangium lansinium sp. nov., Myxococcus landrumus sp. nov., Nannocystis bai.</title>
        <authorList>
            <person name="Ahearne A."/>
            <person name="Stevens C."/>
            <person name="Phillips K."/>
        </authorList>
    </citation>
    <scope>NUCLEOTIDE SEQUENCE</scope>
    <source>
        <strain evidence="6">Na p29</strain>
    </source>
</reference>
<protein>
    <recommendedName>
        <fullName evidence="4 5">Large ribosomal subunit protein bL34</fullName>
    </recommendedName>
</protein>
<dbReference type="GO" id="GO:1990904">
    <property type="term" value="C:ribonucleoprotein complex"/>
    <property type="evidence" value="ECO:0007669"/>
    <property type="project" value="UniProtKB-KW"/>
</dbReference>
<evidence type="ECO:0000313" key="6">
    <source>
        <dbReference type="EMBL" id="MCY1011168.1"/>
    </source>
</evidence>
<accession>A0A9X3EVR2</accession>
<proteinExistence type="inferred from homology"/>
<keyword evidence="7" id="KW-1185">Reference proteome</keyword>
<evidence type="ECO:0000256" key="3">
    <source>
        <dbReference type="ARBA" id="ARBA00023274"/>
    </source>
</evidence>
<name>A0A9X3EVR2_9BACT</name>
<gene>
    <name evidence="5 6" type="primary">rpmH</name>
    <name evidence="6" type="ORF">OV079_37545</name>
</gene>
<dbReference type="GO" id="GO:0006412">
    <property type="term" value="P:translation"/>
    <property type="evidence" value="ECO:0007669"/>
    <property type="project" value="UniProtKB-UniRule"/>
</dbReference>
<dbReference type="RefSeq" id="WP_224197218.1">
    <property type="nucleotide sequence ID" value="NZ_JAIRAU010000057.1"/>
</dbReference>
<comment type="caution">
    <text evidence="6">The sequence shown here is derived from an EMBL/GenBank/DDBJ whole genome shotgun (WGS) entry which is preliminary data.</text>
</comment>
<dbReference type="HAMAP" id="MF_00391">
    <property type="entry name" value="Ribosomal_bL34"/>
    <property type="match status" value="1"/>
</dbReference>
<evidence type="ECO:0000256" key="2">
    <source>
        <dbReference type="ARBA" id="ARBA00022980"/>
    </source>
</evidence>
<dbReference type="InterPro" id="IPR020939">
    <property type="entry name" value="Ribosomal_bL34_CS"/>
</dbReference>
<evidence type="ECO:0000313" key="7">
    <source>
        <dbReference type="Proteomes" id="UP001150924"/>
    </source>
</evidence>
<dbReference type="Proteomes" id="UP001150924">
    <property type="component" value="Unassembled WGS sequence"/>
</dbReference>
<dbReference type="PANTHER" id="PTHR14503:SF4">
    <property type="entry name" value="LARGE RIBOSOMAL SUBUNIT PROTEIN BL34M"/>
    <property type="match status" value="1"/>
</dbReference>
<dbReference type="Pfam" id="PF00468">
    <property type="entry name" value="Ribosomal_L34"/>
    <property type="match status" value="1"/>
</dbReference>
<organism evidence="6 7">
    <name type="scientific">Nannocystis pusilla</name>
    <dbReference type="NCBI Taxonomy" id="889268"/>
    <lineage>
        <taxon>Bacteria</taxon>
        <taxon>Pseudomonadati</taxon>
        <taxon>Myxococcota</taxon>
        <taxon>Polyangia</taxon>
        <taxon>Nannocystales</taxon>
        <taxon>Nannocystaceae</taxon>
        <taxon>Nannocystis</taxon>
    </lineage>
</organism>
<dbReference type="GO" id="GO:0005840">
    <property type="term" value="C:ribosome"/>
    <property type="evidence" value="ECO:0007669"/>
    <property type="project" value="UniProtKB-KW"/>
</dbReference>
<dbReference type="InterPro" id="IPR000271">
    <property type="entry name" value="Ribosomal_bL34"/>
</dbReference>
<dbReference type="NCBIfam" id="TIGR01030">
    <property type="entry name" value="rpmH_bact"/>
    <property type="match status" value="1"/>
</dbReference>
<evidence type="ECO:0000256" key="4">
    <source>
        <dbReference type="ARBA" id="ARBA00035177"/>
    </source>
</evidence>
<dbReference type="AlphaFoldDB" id="A0A9X3EVR2"/>
<dbReference type="PANTHER" id="PTHR14503">
    <property type="entry name" value="MITOCHONDRIAL RIBOSOMAL PROTEIN 34 FAMILY MEMBER"/>
    <property type="match status" value="1"/>
</dbReference>
<dbReference type="GO" id="GO:0003735">
    <property type="term" value="F:structural constituent of ribosome"/>
    <property type="evidence" value="ECO:0007669"/>
    <property type="project" value="InterPro"/>
</dbReference>
<dbReference type="FunFam" id="1.10.287.3980:FF:000001">
    <property type="entry name" value="Mitochondrial ribosomal protein L34"/>
    <property type="match status" value="1"/>
</dbReference>
<keyword evidence="2 5" id="KW-0689">Ribosomal protein</keyword>